<dbReference type="FunFam" id="3.40.33.10:FF:000012">
    <property type="entry name" value="Secreted protein PRY1"/>
    <property type="match status" value="1"/>
</dbReference>
<dbReference type="OrthoDB" id="337038at2759"/>
<organism evidence="7 8">
    <name type="scientific">Ascoidea rubescens DSM 1968</name>
    <dbReference type="NCBI Taxonomy" id="1344418"/>
    <lineage>
        <taxon>Eukaryota</taxon>
        <taxon>Fungi</taxon>
        <taxon>Dikarya</taxon>
        <taxon>Ascomycota</taxon>
        <taxon>Saccharomycotina</taxon>
        <taxon>Saccharomycetes</taxon>
        <taxon>Ascoideaceae</taxon>
        <taxon>Ascoidea</taxon>
    </lineage>
</organism>
<dbReference type="PRINTS" id="PR00838">
    <property type="entry name" value="V5ALLERGEN"/>
</dbReference>
<dbReference type="PRINTS" id="PR00837">
    <property type="entry name" value="V5TPXLIKE"/>
</dbReference>
<dbReference type="GO" id="GO:0005576">
    <property type="term" value="C:extracellular region"/>
    <property type="evidence" value="ECO:0007669"/>
    <property type="project" value="UniProtKB-SubCell"/>
</dbReference>
<evidence type="ECO:0000259" key="6">
    <source>
        <dbReference type="SMART" id="SM00198"/>
    </source>
</evidence>
<evidence type="ECO:0000256" key="2">
    <source>
        <dbReference type="ARBA" id="ARBA00009923"/>
    </source>
</evidence>
<dbReference type="Gene3D" id="3.40.33.10">
    <property type="entry name" value="CAP"/>
    <property type="match status" value="1"/>
</dbReference>
<keyword evidence="5" id="KW-0813">Transport</keyword>
<dbReference type="Pfam" id="PF00188">
    <property type="entry name" value="CAP"/>
    <property type="match status" value="1"/>
</dbReference>
<evidence type="ECO:0000313" key="8">
    <source>
        <dbReference type="Proteomes" id="UP000095038"/>
    </source>
</evidence>
<dbReference type="EMBL" id="KV454489">
    <property type="protein sequence ID" value="ODV58808.1"/>
    <property type="molecule type" value="Genomic_DNA"/>
</dbReference>
<evidence type="ECO:0000256" key="4">
    <source>
        <dbReference type="ARBA" id="ARBA00022729"/>
    </source>
</evidence>
<feature type="domain" description="SCP" evidence="6">
    <location>
        <begin position="21"/>
        <end position="151"/>
    </location>
</feature>
<dbReference type="AlphaFoldDB" id="A0A1D2VAX1"/>
<dbReference type="InterPro" id="IPR018244">
    <property type="entry name" value="Allrgn_V5/Tpx1_CS"/>
</dbReference>
<sequence length="157" mass="17058">STSSPSSSSTSVETPVETLKSYLSELLNNHNAKRALHGVSDLVWDEEVYQYAKSFADAYSCPADGMLSHSDGSYGENLAAGFSSAASVVDAWYEEIQYYNFNNPGFSMATGHFTQLVWASTDKLGCAYKDCNTIYGRYVVCNYSPPGNVIGHFAANV</sequence>
<dbReference type="RefSeq" id="XP_020045115.1">
    <property type="nucleotide sequence ID" value="XM_020189864.1"/>
</dbReference>
<dbReference type="GeneID" id="30963500"/>
<evidence type="ECO:0000256" key="3">
    <source>
        <dbReference type="ARBA" id="ARBA00022525"/>
    </source>
</evidence>
<keyword evidence="5" id="KW-0445">Lipid transport</keyword>
<dbReference type="InterPro" id="IPR002413">
    <property type="entry name" value="V5_allergen-like"/>
</dbReference>
<comment type="subcellular location">
    <subcellularLocation>
        <location evidence="1">Secreted</location>
    </subcellularLocation>
</comment>
<dbReference type="GO" id="GO:0015918">
    <property type="term" value="P:sterol transport"/>
    <property type="evidence" value="ECO:0007669"/>
    <property type="project" value="UniProtKB-ARBA"/>
</dbReference>
<keyword evidence="8" id="KW-1185">Reference proteome</keyword>
<feature type="non-terminal residue" evidence="7">
    <location>
        <position position="1"/>
    </location>
</feature>
<keyword evidence="4" id="KW-0732">Signal</keyword>
<dbReference type="InterPro" id="IPR035940">
    <property type="entry name" value="CAP_sf"/>
</dbReference>
<gene>
    <name evidence="7" type="ORF">ASCRUDRAFT_24700</name>
</gene>
<accession>A0A1D2VAX1</accession>
<dbReference type="SUPFAM" id="SSF55797">
    <property type="entry name" value="PR-1-like"/>
    <property type="match status" value="1"/>
</dbReference>
<dbReference type="InterPro" id="IPR014044">
    <property type="entry name" value="CAP_dom"/>
</dbReference>
<protein>
    <submittedName>
        <fullName evidence="7">PR-1-like protein</fullName>
    </submittedName>
</protein>
<proteinExistence type="inferred from homology"/>
<dbReference type="InterPro" id="IPR001283">
    <property type="entry name" value="CRISP-related"/>
</dbReference>
<dbReference type="SMART" id="SM00198">
    <property type="entry name" value="SCP"/>
    <property type="match status" value="1"/>
</dbReference>
<dbReference type="PROSITE" id="PS01009">
    <property type="entry name" value="CRISP_1"/>
    <property type="match status" value="1"/>
</dbReference>
<dbReference type="CDD" id="cd05384">
    <property type="entry name" value="CAP_PRY1-like"/>
    <property type="match status" value="1"/>
</dbReference>
<evidence type="ECO:0000256" key="5">
    <source>
        <dbReference type="ARBA" id="ARBA00023055"/>
    </source>
</evidence>
<feature type="non-terminal residue" evidence="7">
    <location>
        <position position="157"/>
    </location>
</feature>
<dbReference type="PROSITE" id="PS01010">
    <property type="entry name" value="CRISP_2"/>
    <property type="match status" value="1"/>
</dbReference>
<reference evidence="8" key="1">
    <citation type="submission" date="2016-05" db="EMBL/GenBank/DDBJ databases">
        <title>Comparative genomics of biotechnologically important yeasts.</title>
        <authorList>
            <consortium name="DOE Joint Genome Institute"/>
            <person name="Riley R."/>
            <person name="Haridas S."/>
            <person name="Wolfe K.H."/>
            <person name="Lopes M.R."/>
            <person name="Hittinger C.T."/>
            <person name="Goker M."/>
            <person name="Salamov A."/>
            <person name="Wisecaver J."/>
            <person name="Long T.M."/>
            <person name="Aerts A.L."/>
            <person name="Barry K."/>
            <person name="Choi C."/>
            <person name="Clum A."/>
            <person name="Coughlan A.Y."/>
            <person name="Deshpande S."/>
            <person name="Douglass A.P."/>
            <person name="Hanson S.J."/>
            <person name="Klenk H.-P."/>
            <person name="Labutti K."/>
            <person name="Lapidus A."/>
            <person name="Lindquist E."/>
            <person name="Lipzen A."/>
            <person name="Meier-Kolthoff J.P."/>
            <person name="Ohm R.A."/>
            <person name="Otillar R.P."/>
            <person name="Pangilinan J."/>
            <person name="Peng Y."/>
            <person name="Rokas A."/>
            <person name="Rosa C.A."/>
            <person name="Scheuner C."/>
            <person name="Sibirny A.A."/>
            <person name="Slot J.C."/>
            <person name="Stielow J.B."/>
            <person name="Sun H."/>
            <person name="Kurtzman C.P."/>
            <person name="Blackwell M."/>
            <person name="Grigoriev I.V."/>
            <person name="Jeffries T.W."/>
        </authorList>
    </citation>
    <scope>NUCLEOTIDE SEQUENCE [LARGE SCALE GENOMIC DNA]</scope>
    <source>
        <strain evidence="8">DSM 1968</strain>
    </source>
</reference>
<dbReference type="PANTHER" id="PTHR10334">
    <property type="entry name" value="CYSTEINE-RICH SECRETORY PROTEIN-RELATED"/>
    <property type="match status" value="1"/>
</dbReference>
<evidence type="ECO:0000256" key="1">
    <source>
        <dbReference type="ARBA" id="ARBA00004613"/>
    </source>
</evidence>
<dbReference type="STRING" id="1344418.A0A1D2VAX1"/>
<keyword evidence="3" id="KW-0964">Secreted</keyword>
<dbReference type="Proteomes" id="UP000095038">
    <property type="component" value="Unassembled WGS sequence"/>
</dbReference>
<dbReference type="InParanoid" id="A0A1D2VAX1"/>
<dbReference type="GO" id="GO:0015908">
    <property type="term" value="P:fatty acid transport"/>
    <property type="evidence" value="ECO:0007669"/>
    <property type="project" value="UniProtKB-ARBA"/>
</dbReference>
<evidence type="ECO:0000313" key="7">
    <source>
        <dbReference type="EMBL" id="ODV58808.1"/>
    </source>
</evidence>
<name>A0A1D2VAX1_9ASCO</name>
<comment type="similarity">
    <text evidence="2">Belongs to the CRISP family.</text>
</comment>